<evidence type="ECO:0000313" key="2">
    <source>
        <dbReference type="EMBL" id="GAA2454525.1"/>
    </source>
</evidence>
<dbReference type="InterPro" id="IPR029045">
    <property type="entry name" value="ClpP/crotonase-like_dom_sf"/>
</dbReference>
<dbReference type="Gene3D" id="3.90.226.10">
    <property type="entry name" value="2-enoyl-CoA Hydratase, Chain A, domain 1"/>
    <property type="match status" value="1"/>
</dbReference>
<dbReference type="Proteomes" id="UP001501231">
    <property type="component" value="Unassembled WGS sequence"/>
</dbReference>
<gene>
    <name evidence="2" type="ORF">GCM10010191_86850</name>
</gene>
<dbReference type="SUPFAM" id="SSF52096">
    <property type="entry name" value="ClpP/crotonase"/>
    <property type="match status" value="1"/>
</dbReference>
<evidence type="ECO:0000313" key="3">
    <source>
        <dbReference type="Proteomes" id="UP001501231"/>
    </source>
</evidence>
<dbReference type="PANTHER" id="PTHR43802:SF1">
    <property type="entry name" value="IP11341P-RELATED"/>
    <property type="match status" value="1"/>
</dbReference>
<dbReference type="Pfam" id="PF00378">
    <property type="entry name" value="ECH_1"/>
    <property type="match status" value="1"/>
</dbReference>
<evidence type="ECO:0000256" key="1">
    <source>
        <dbReference type="ARBA" id="ARBA00005254"/>
    </source>
</evidence>
<proteinExistence type="inferred from homology"/>
<dbReference type="EMBL" id="BAAARW010000039">
    <property type="protein sequence ID" value="GAA2454525.1"/>
    <property type="molecule type" value="Genomic_DNA"/>
</dbReference>
<dbReference type="RefSeq" id="WP_344597410.1">
    <property type="nucleotide sequence ID" value="NZ_BAAARW010000039.1"/>
</dbReference>
<organism evidence="2 3">
    <name type="scientific">Actinomadura vinacea</name>
    <dbReference type="NCBI Taxonomy" id="115336"/>
    <lineage>
        <taxon>Bacteria</taxon>
        <taxon>Bacillati</taxon>
        <taxon>Actinomycetota</taxon>
        <taxon>Actinomycetes</taxon>
        <taxon>Streptosporangiales</taxon>
        <taxon>Thermomonosporaceae</taxon>
        <taxon>Actinomadura</taxon>
    </lineage>
</organism>
<dbReference type="CDD" id="cd06558">
    <property type="entry name" value="crotonase-like"/>
    <property type="match status" value="1"/>
</dbReference>
<comment type="caution">
    <text evidence="2">The sequence shown here is derived from an EMBL/GenBank/DDBJ whole genome shotgun (WGS) entry which is preliminary data.</text>
</comment>
<comment type="similarity">
    <text evidence="1">Belongs to the enoyl-CoA hydratase/isomerase family.</text>
</comment>
<name>A0ABN3KAY4_9ACTN</name>
<protein>
    <submittedName>
        <fullName evidence="2">Enoyl-CoA hydratase/isomerase family protein</fullName>
    </submittedName>
</protein>
<dbReference type="PANTHER" id="PTHR43802">
    <property type="entry name" value="ENOYL-COA HYDRATASE"/>
    <property type="match status" value="1"/>
</dbReference>
<sequence>MSGPLRVSMTGLADGAADGPLLDEDGAVLDPLVAVDLERPRPEGADAGTAGRAVRRARASDRLLVGVLPAGGPAPALVDALDFTLAGPGTQAGRDVIVVSDTGKALQDVHDAVTRNPRASLVLRDVLRATEAMPVSAALDVESYAYSTLLAGPEFARWLAARGPRPRPPEAAEPVLSDRAGDLLHITLNRPERRNAYGRQVRDALVDALRVAVLDDGIGRVVLDGAGPSFCAGGDLDEFGTTPDLVTAHLVRTRGGAGRLLHRLAERTEVRVHGACVGAGIELPAFAGTLVASPGATFRLPEVSMGLIPGAGGTVSVPRRVGRHRALHLALTGAPIDAATALAWGLVDEIEGKG</sequence>
<accession>A0ABN3KAY4</accession>
<reference evidence="2 3" key="1">
    <citation type="journal article" date="2019" name="Int. J. Syst. Evol. Microbiol.">
        <title>The Global Catalogue of Microorganisms (GCM) 10K type strain sequencing project: providing services to taxonomists for standard genome sequencing and annotation.</title>
        <authorList>
            <consortium name="The Broad Institute Genomics Platform"/>
            <consortium name="The Broad Institute Genome Sequencing Center for Infectious Disease"/>
            <person name="Wu L."/>
            <person name="Ma J."/>
        </authorList>
    </citation>
    <scope>NUCLEOTIDE SEQUENCE [LARGE SCALE GENOMIC DNA]</scope>
    <source>
        <strain evidence="2 3">JCM 3325</strain>
    </source>
</reference>
<keyword evidence="3" id="KW-1185">Reference proteome</keyword>
<dbReference type="InterPro" id="IPR001753">
    <property type="entry name" value="Enoyl-CoA_hydra/iso"/>
</dbReference>